<feature type="transmembrane region" description="Helical" evidence="9">
    <location>
        <begin position="46"/>
        <end position="67"/>
    </location>
</feature>
<evidence type="ECO:0000256" key="4">
    <source>
        <dbReference type="ARBA" id="ARBA00022692"/>
    </source>
</evidence>
<feature type="compositionally biased region" description="Polar residues" evidence="8">
    <location>
        <begin position="226"/>
        <end position="235"/>
    </location>
</feature>
<feature type="compositionally biased region" description="Polar residues" evidence="8">
    <location>
        <begin position="295"/>
        <end position="317"/>
    </location>
</feature>
<dbReference type="GO" id="GO:0005886">
    <property type="term" value="C:plasma membrane"/>
    <property type="evidence" value="ECO:0007669"/>
    <property type="project" value="UniProtKB-SubCell"/>
</dbReference>
<dbReference type="PANTHER" id="PTHR33281">
    <property type="entry name" value="UPF0187 PROTEIN YNEE"/>
    <property type="match status" value="1"/>
</dbReference>
<keyword evidence="3" id="KW-1003">Cell membrane</keyword>
<keyword evidence="5 9" id="KW-1133">Transmembrane helix</keyword>
<dbReference type="GO" id="GO:0005254">
    <property type="term" value="F:chloride channel activity"/>
    <property type="evidence" value="ECO:0007669"/>
    <property type="project" value="InterPro"/>
</dbReference>
<feature type="transmembrane region" description="Helical" evidence="9">
    <location>
        <begin position="79"/>
        <end position="98"/>
    </location>
</feature>
<dbReference type="AlphaFoldDB" id="A0A4Q2E1D2"/>
<evidence type="ECO:0000256" key="8">
    <source>
        <dbReference type="SAM" id="MobiDB-lite"/>
    </source>
</evidence>
<keyword evidence="4 9" id="KW-0812">Transmembrane</keyword>
<accession>A0A4Q2E1D2</accession>
<keyword evidence="2" id="KW-0813">Transport</keyword>
<feature type="region of interest" description="Disordered" evidence="8">
    <location>
        <begin position="202"/>
        <end position="243"/>
    </location>
</feature>
<keyword evidence="11" id="KW-1185">Reference proteome</keyword>
<dbReference type="InterPro" id="IPR044669">
    <property type="entry name" value="YneE/VCCN1/2-like"/>
</dbReference>
<evidence type="ECO:0000313" key="10">
    <source>
        <dbReference type="EMBL" id="RXW25722.1"/>
    </source>
</evidence>
<reference evidence="10 11" key="1">
    <citation type="submission" date="2019-01" db="EMBL/GenBank/DDBJ databases">
        <title>Draft genome sequence of Psathyrella aberdarensis IHI B618.</title>
        <authorList>
            <person name="Buettner E."/>
            <person name="Kellner H."/>
        </authorList>
    </citation>
    <scope>NUCLEOTIDE SEQUENCE [LARGE SCALE GENOMIC DNA]</scope>
    <source>
        <strain evidence="10 11">IHI B618</strain>
    </source>
</reference>
<comment type="caution">
    <text evidence="10">The sequence shown here is derived from an EMBL/GenBank/DDBJ whole genome shotgun (WGS) entry which is preliminary data.</text>
</comment>
<feature type="transmembrane region" description="Helical" evidence="9">
    <location>
        <begin position="487"/>
        <end position="508"/>
    </location>
</feature>
<dbReference type="Proteomes" id="UP000290288">
    <property type="component" value="Unassembled WGS sequence"/>
</dbReference>
<dbReference type="STRING" id="2316362.A0A4Q2E1D2"/>
<protein>
    <submittedName>
        <fullName evidence="10">Uncharacterized protein</fullName>
    </submittedName>
</protein>
<dbReference type="PANTHER" id="PTHR33281:SF19">
    <property type="entry name" value="VOLTAGE-DEPENDENT ANION CHANNEL-FORMING PROTEIN YNEE"/>
    <property type="match status" value="1"/>
</dbReference>
<keyword evidence="7 9" id="KW-0472">Membrane</keyword>
<evidence type="ECO:0000256" key="6">
    <source>
        <dbReference type="ARBA" id="ARBA00023065"/>
    </source>
</evidence>
<name>A0A4Q2E1D2_9AGAR</name>
<evidence type="ECO:0000256" key="9">
    <source>
        <dbReference type="SAM" id="Phobius"/>
    </source>
</evidence>
<feature type="region of interest" description="Disordered" evidence="8">
    <location>
        <begin position="1"/>
        <end position="24"/>
    </location>
</feature>
<evidence type="ECO:0000256" key="2">
    <source>
        <dbReference type="ARBA" id="ARBA00022448"/>
    </source>
</evidence>
<feature type="transmembrane region" description="Helical" evidence="9">
    <location>
        <begin position="430"/>
        <end position="450"/>
    </location>
</feature>
<comment type="subcellular location">
    <subcellularLocation>
        <location evidence="1">Cell membrane</location>
        <topology evidence="1">Multi-pass membrane protein</topology>
    </subcellularLocation>
</comment>
<evidence type="ECO:0000256" key="3">
    <source>
        <dbReference type="ARBA" id="ARBA00022475"/>
    </source>
</evidence>
<evidence type="ECO:0000256" key="5">
    <source>
        <dbReference type="ARBA" id="ARBA00022989"/>
    </source>
</evidence>
<evidence type="ECO:0000313" key="11">
    <source>
        <dbReference type="Proteomes" id="UP000290288"/>
    </source>
</evidence>
<dbReference type="EMBL" id="SDEE01000002">
    <property type="protein sequence ID" value="RXW25722.1"/>
    <property type="molecule type" value="Genomic_DNA"/>
</dbReference>
<dbReference type="OrthoDB" id="1368at2759"/>
<feature type="region of interest" description="Disordered" evidence="8">
    <location>
        <begin position="287"/>
        <end position="323"/>
    </location>
</feature>
<organism evidence="10 11">
    <name type="scientific">Candolleomyces aberdarensis</name>
    <dbReference type="NCBI Taxonomy" id="2316362"/>
    <lineage>
        <taxon>Eukaryota</taxon>
        <taxon>Fungi</taxon>
        <taxon>Dikarya</taxon>
        <taxon>Basidiomycota</taxon>
        <taxon>Agaricomycotina</taxon>
        <taxon>Agaricomycetes</taxon>
        <taxon>Agaricomycetidae</taxon>
        <taxon>Agaricales</taxon>
        <taxon>Agaricineae</taxon>
        <taxon>Psathyrellaceae</taxon>
        <taxon>Candolleomyces</taxon>
    </lineage>
</organism>
<gene>
    <name evidence="10" type="ORF">EST38_g152</name>
</gene>
<proteinExistence type="predicted"/>
<dbReference type="Pfam" id="PF25539">
    <property type="entry name" value="Bestrophin_2"/>
    <property type="match status" value="2"/>
</dbReference>
<keyword evidence="6" id="KW-0406">Ion transport</keyword>
<evidence type="ECO:0000256" key="1">
    <source>
        <dbReference type="ARBA" id="ARBA00004651"/>
    </source>
</evidence>
<sequence>MATAKRSSTGNHPLLPSSRTSSASFEPIPQVPTYTLITWTFGRGSVIWRIWPAVLLHTLFAAVVVTLSVQDIVHLEIPNIMLTVLGVVIGFVISYRAMSGYERYWLGRGYWSDIVRNSRTLSRLIWFHVPARLSPKTPEEVQSGQPQRSAQEVNKVMAEKRMALDLIYGFSLAVKHHLRGEAGIYYEDLYPLVRPLHDHEHTADDDQIHASTSALPSPRRGHRITTKVSAAQSGIPSAVSEVPPSPQTFAPQPFFPQHFVPSPADDRNPIIPPINAYGTFNGSTVVSRSVRRTGSPESQTSSISSVSRPLLPSSQPPAESARNKVSRDLIPFAMVWNHFKHKLGFHGQDETICAETEVSRDDDPYVVKRRWAGPVQAGLLHMKQHPKVAGHGENLPVEILRCLSEWFSVLEDRNVVPGSLLLFPHLMPKLTWYVVTVVLDAVLGADVRFLGLERILTTPLPFVYSVHIRHTVWVYLFFLPFQLVSQFGYYTIPGVAIAAFIYLGFVAAGEEIEQPFGYDDNDLDLDLFCKSIIGVDINHLKSSPALNAHLGPLHENPTIVHRRSLTLNEMSNSPDNHGLDQNATLGPV</sequence>
<evidence type="ECO:0000256" key="7">
    <source>
        <dbReference type="ARBA" id="ARBA00023136"/>
    </source>
</evidence>